<dbReference type="RefSeq" id="XP_033592840.1">
    <property type="nucleotide sequence ID" value="XM_033736552.1"/>
</dbReference>
<evidence type="ECO:0000256" key="2">
    <source>
        <dbReference type="ARBA" id="ARBA00023136"/>
    </source>
</evidence>
<dbReference type="PANTHER" id="PTHR12652:SF23">
    <property type="entry name" value="MICROBODY (PEROXISOME) PROLIFERATION PROTEIN PEROXIN 11B (EUROFUNG)"/>
    <property type="match status" value="1"/>
</dbReference>
<reference evidence="6" key="1">
    <citation type="journal article" date="2020" name="Stud. Mycol.">
        <title>101 Dothideomycetes genomes: a test case for predicting lifestyles and emergence of pathogens.</title>
        <authorList>
            <person name="Haridas S."/>
            <person name="Albert R."/>
            <person name="Binder M."/>
            <person name="Bloem J."/>
            <person name="Labutti K."/>
            <person name="Salamov A."/>
            <person name="Andreopoulos B."/>
            <person name="Baker S."/>
            <person name="Barry K."/>
            <person name="Bills G."/>
            <person name="Bluhm B."/>
            <person name="Cannon C."/>
            <person name="Castanera R."/>
            <person name="Culley D."/>
            <person name="Daum C."/>
            <person name="Ezra D."/>
            <person name="Gonzalez J."/>
            <person name="Henrissat B."/>
            <person name="Kuo A."/>
            <person name="Liang C."/>
            <person name="Lipzen A."/>
            <person name="Lutzoni F."/>
            <person name="Magnuson J."/>
            <person name="Mondo S."/>
            <person name="Nolan M."/>
            <person name="Ohm R."/>
            <person name="Pangilinan J."/>
            <person name="Park H.-J."/>
            <person name="Ramirez L."/>
            <person name="Alfaro M."/>
            <person name="Sun H."/>
            <person name="Tritt A."/>
            <person name="Yoshinaga Y."/>
            <person name="Zwiers L.-H."/>
            <person name="Turgeon B."/>
            <person name="Goodwin S."/>
            <person name="Spatafora J."/>
            <person name="Crous P."/>
            <person name="Grigoriev I."/>
        </authorList>
    </citation>
    <scope>NUCLEOTIDE SEQUENCE</scope>
    <source>
        <strain evidence="6">CBS 113389</strain>
    </source>
</reference>
<keyword evidence="2 5" id="KW-0472">Membrane</keyword>
<protein>
    <submittedName>
        <fullName evidence="6">Peroxisomal biogenesis factor 11</fullName>
    </submittedName>
</protein>
<proteinExistence type="predicted"/>
<evidence type="ECO:0000313" key="7">
    <source>
        <dbReference type="Proteomes" id="UP000799767"/>
    </source>
</evidence>
<comment type="subcellular location">
    <subcellularLocation>
        <location evidence="4">Peroxisome membrane</location>
    </subcellularLocation>
</comment>
<feature type="transmembrane region" description="Helical" evidence="5">
    <location>
        <begin position="91"/>
        <end position="110"/>
    </location>
</feature>
<accession>A0A6A6Q2M6</accession>
<sequence length="234" mass="25544">MLLTLAKLSDDAVGLEKLLRFGQYASQAIGASFVPLSSGDAIEAAIPWRQAQAQFALSRRYFRLLKWHGTFSAAYTTATVEQPTLERTLRVCKFSFLGLYLFFEMFAITNAMKLTDYAWAAAMQHEALKFWLYAIVSSLLLGICLCFSTPSSPAGAAKATPAANEEKSDVAVQNAAPPPAVEYSKIYVQLAIDCADVLIPGAALGWIQLDDFYVGIAGTLSTLLALQGLWRRVE</sequence>
<evidence type="ECO:0000256" key="1">
    <source>
        <dbReference type="ARBA" id="ARBA00022593"/>
    </source>
</evidence>
<evidence type="ECO:0000313" key="6">
    <source>
        <dbReference type="EMBL" id="KAF2486271.1"/>
    </source>
</evidence>
<keyword evidence="5" id="KW-1133">Transmembrane helix</keyword>
<dbReference type="OrthoDB" id="3636394at2759"/>
<dbReference type="GO" id="GO:0005778">
    <property type="term" value="C:peroxisomal membrane"/>
    <property type="evidence" value="ECO:0007669"/>
    <property type="project" value="UniProtKB-SubCell"/>
</dbReference>
<dbReference type="EMBL" id="MU001632">
    <property type="protein sequence ID" value="KAF2486271.1"/>
    <property type="molecule type" value="Genomic_DNA"/>
</dbReference>
<evidence type="ECO:0000256" key="3">
    <source>
        <dbReference type="ARBA" id="ARBA00023140"/>
    </source>
</evidence>
<evidence type="ECO:0000256" key="5">
    <source>
        <dbReference type="SAM" id="Phobius"/>
    </source>
</evidence>
<dbReference type="PANTHER" id="PTHR12652">
    <property type="entry name" value="PEROXISOMAL BIOGENESIS FACTOR 11"/>
    <property type="match status" value="1"/>
</dbReference>
<keyword evidence="1" id="KW-0962">Peroxisome biogenesis</keyword>
<gene>
    <name evidence="6" type="ORF">BDY17DRAFT_321080</name>
</gene>
<keyword evidence="5" id="KW-0812">Transmembrane</keyword>
<keyword evidence="7" id="KW-1185">Reference proteome</keyword>
<feature type="transmembrane region" description="Helical" evidence="5">
    <location>
        <begin position="130"/>
        <end position="148"/>
    </location>
</feature>
<dbReference type="Pfam" id="PF05648">
    <property type="entry name" value="PEX11"/>
    <property type="match status" value="1"/>
</dbReference>
<evidence type="ECO:0000256" key="4">
    <source>
        <dbReference type="ARBA" id="ARBA00046271"/>
    </source>
</evidence>
<keyword evidence="3" id="KW-0576">Peroxisome</keyword>
<dbReference type="AlphaFoldDB" id="A0A6A6Q2M6"/>
<dbReference type="InterPro" id="IPR008733">
    <property type="entry name" value="PEX11"/>
</dbReference>
<dbReference type="GO" id="GO:0016559">
    <property type="term" value="P:peroxisome fission"/>
    <property type="evidence" value="ECO:0007669"/>
    <property type="project" value="InterPro"/>
</dbReference>
<dbReference type="GeneID" id="54477554"/>
<organism evidence="6 7">
    <name type="scientific">Neohortaea acidophila</name>
    <dbReference type="NCBI Taxonomy" id="245834"/>
    <lineage>
        <taxon>Eukaryota</taxon>
        <taxon>Fungi</taxon>
        <taxon>Dikarya</taxon>
        <taxon>Ascomycota</taxon>
        <taxon>Pezizomycotina</taxon>
        <taxon>Dothideomycetes</taxon>
        <taxon>Dothideomycetidae</taxon>
        <taxon>Mycosphaerellales</taxon>
        <taxon>Teratosphaeriaceae</taxon>
        <taxon>Neohortaea</taxon>
    </lineage>
</organism>
<dbReference type="Proteomes" id="UP000799767">
    <property type="component" value="Unassembled WGS sequence"/>
</dbReference>
<name>A0A6A6Q2M6_9PEZI</name>